<dbReference type="GO" id="GO:0008157">
    <property type="term" value="F:protein phosphatase 1 binding"/>
    <property type="evidence" value="ECO:0007669"/>
    <property type="project" value="TreeGrafter"/>
</dbReference>
<feature type="compositionally biased region" description="Polar residues" evidence="5">
    <location>
        <begin position="167"/>
        <end position="186"/>
    </location>
</feature>
<evidence type="ECO:0000256" key="5">
    <source>
        <dbReference type="SAM" id="MobiDB-lite"/>
    </source>
</evidence>
<organism evidence="7 8">
    <name type="scientific">Tropilaelaps mercedesae</name>
    <dbReference type="NCBI Taxonomy" id="418985"/>
    <lineage>
        <taxon>Eukaryota</taxon>
        <taxon>Metazoa</taxon>
        <taxon>Ecdysozoa</taxon>
        <taxon>Arthropoda</taxon>
        <taxon>Chelicerata</taxon>
        <taxon>Arachnida</taxon>
        <taxon>Acari</taxon>
        <taxon>Parasitiformes</taxon>
        <taxon>Mesostigmata</taxon>
        <taxon>Gamasina</taxon>
        <taxon>Dermanyssoidea</taxon>
        <taxon>Laelapidae</taxon>
        <taxon>Tropilaelaps</taxon>
    </lineage>
</organism>
<evidence type="ECO:0000256" key="4">
    <source>
        <dbReference type="PROSITE-ProRule" id="PRU00723"/>
    </source>
</evidence>
<evidence type="ECO:0000313" key="7">
    <source>
        <dbReference type="EMBL" id="OQR78742.1"/>
    </source>
</evidence>
<feature type="region of interest" description="Disordered" evidence="5">
    <location>
        <begin position="231"/>
        <end position="415"/>
    </location>
</feature>
<feature type="compositionally biased region" description="Basic and acidic residues" evidence="5">
    <location>
        <begin position="364"/>
        <end position="379"/>
    </location>
</feature>
<comment type="caution">
    <text evidence="7">The sequence shown here is derived from an EMBL/GenBank/DDBJ whole genome shotgun (WGS) entry which is preliminary data.</text>
</comment>
<keyword evidence="2 4" id="KW-0863">Zinc-finger</keyword>
<feature type="zinc finger region" description="C3H1-type" evidence="4">
    <location>
        <begin position="723"/>
        <end position="750"/>
    </location>
</feature>
<dbReference type="InterPro" id="IPR000571">
    <property type="entry name" value="Znf_CCCH"/>
</dbReference>
<dbReference type="GO" id="GO:0072357">
    <property type="term" value="C:PTW/PP1 phosphatase complex"/>
    <property type="evidence" value="ECO:0007669"/>
    <property type="project" value="TreeGrafter"/>
</dbReference>
<evidence type="ECO:0000256" key="1">
    <source>
        <dbReference type="ARBA" id="ARBA00022723"/>
    </source>
</evidence>
<feature type="compositionally biased region" description="Basic and acidic residues" evidence="5">
    <location>
        <begin position="1"/>
        <end position="12"/>
    </location>
</feature>
<dbReference type="GO" id="GO:0008270">
    <property type="term" value="F:zinc ion binding"/>
    <property type="evidence" value="ECO:0007669"/>
    <property type="project" value="UniProtKB-KW"/>
</dbReference>
<dbReference type="PANTHER" id="PTHR46557">
    <property type="entry name" value="SERINE/THREONINE-PROTEIN PHOSPHATASE 1 REGULATORY SUBUNIT 10-RELATED"/>
    <property type="match status" value="1"/>
</dbReference>
<dbReference type="Pfam" id="PF00642">
    <property type="entry name" value="zf-CCCH"/>
    <property type="match status" value="1"/>
</dbReference>
<evidence type="ECO:0000256" key="2">
    <source>
        <dbReference type="ARBA" id="ARBA00022771"/>
    </source>
</evidence>
<gene>
    <name evidence="7" type="ORF">BIW11_02678</name>
</gene>
<dbReference type="EMBL" id="MNPL01001861">
    <property type="protein sequence ID" value="OQR78742.1"/>
    <property type="molecule type" value="Genomic_DNA"/>
</dbReference>
<evidence type="ECO:0000259" key="6">
    <source>
        <dbReference type="PROSITE" id="PS50103"/>
    </source>
</evidence>
<keyword evidence="1 4" id="KW-0479">Metal-binding</keyword>
<evidence type="ECO:0000256" key="3">
    <source>
        <dbReference type="ARBA" id="ARBA00022833"/>
    </source>
</evidence>
<keyword evidence="3 4" id="KW-0862">Zinc</keyword>
<sequence>MTKFQDEKDRHKSSSSSHKTSSSSRSEKDKDRDRDRKERRDRERDKVRSDRDRDKDRSSSRRDKDTTGEKRKDVDDKEDKAQKKLRTAAEDSDQASGFNQQASVDAEDLSDVVPPRPPTPPEIRKPKMERPKTVKEFGSKLRLASFLEDDNGPPLKKKITKSLATSSSVLNKPSVPSVSRMRNLSGPSGVRASLMSAHMNQTEQQVGNIKLIAPKASHLIMENEGFMNALNASNHAEKPGLIKKKKKVGGDKKAMDGARRENSRDESGEEGAGPDGEGNKDISSTDDVRTEFNDEVKSESSESEPVQAAKEESGVAPISEPPKLSFYKDTLEETTDEESKPLRRSLRNRTRKTIIEQDSDEEEGHEKDKLASENTKVERMEDEASQESTSSNSQEATSSVDNAASAKVDETVETEEEGIPVILQTLPEPSSNTSGVKSILTIVTNKNKVKKSVRWKEEGELKAFYYFENDPNERINVNNANHMAMQQGQIGQMGMDIKMIEMRMERERLRAPNDRMEEQQTWRMPPIIDIPPERAPSLQSEEIGRASEMRHVEAARQATVLEVIYFSRHMVPDSAVEPEPENRRPSDAVEVKVIPLEDVEAVPEENTWTEQTPSGVATELPPALTNLFANIANQSGEAPGLSLPKMPPEIPIIPQGPPEHFPMGPAPPMPPLGGHPDMSMPGPLGPPFMPPNGGPQGPLPMVPIIPDQESGGHWGPMQPQIRGPPRTLCKFFKQGHCRFGGGCSFLHPGVNGPDIR</sequence>
<feature type="domain" description="C3H1-type" evidence="6">
    <location>
        <begin position="723"/>
        <end position="750"/>
    </location>
</feature>
<dbReference type="OrthoDB" id="2138378at2759"/>
<dbReference type="Proteomes" id="UP000192247">
    <property type="component" value="Unassembled WGS sequence"/>
</dbReference>
<proteinExistence type="predicted"/>
<protein>
    <recommendedName>
        <fullName evidence="6">C3H1-type domain-containing protein</fullName>
    </recommendedName>
</protein>
<feature type="region of interest" description="Disordered" evidence="5">
    <location>
        <begin position="1"/>
        <end position="133"/>
    </location>
</feature>
<dbReference type="STRING" id="418985.A0A1V9XZ66"/>
<dbReference type="SUPFAM" id="SSF90229">
    <property type="entry name" value="CCCH zinc finger"/>
    <property type="match status" value="1"/>
</dbReference>
<feature type="compositionally biased region" description="Low complexity" evidence="5">
    <location>
        <begin position="14"/>
        <end position="24"/>
    </location>
</feature>
<feature type="compositionally biased region" description="Basic and acidic residues" evidence="5">
    <location>
        <begin position="248"/>
        <end position="266"/>
    </location>
</feature>
<dbReference type="PROSITE" id="PS50103">
    <property type="entry name" value="ZF_C3H1"/>
    <property type="match status" value="1"/>
</dbReference>
<feature type="compositionally biased region" description="Polar residues" evidence="5">
    <location>
        <begin position="94"/>
        <end position="103"/>
    </location>
</feature>
<feature type="compositionally biased region" description="Basic and acidic residues" evidence="5">
    <location>
        <begin position="25"/>
        <end position="82"/>
    </location>
</feature>
<dbReference type="PANTHER" id="PTHR46557:SF1">
    <property type="entry name" value="SERINE_THREONINE-PROTEIN PHOSPHATASE 1 REGULATORY SUBUNIT 10"/>
    <property type="match status" value="1"/>
</dbReference>
<dbReference type="InParanoid" id="A0A1V9XZ66"/>
<feature type="region of interest" description="Disordered" evidence="5">
    <location>
        <begin position="167"/>
        <end position="190"/>
    </location>
</feature>
<feature type="compositionally biased region" description="Basic residues" evidence="5">
    <location>
        <begin position="342"/>
        <end position="352"/>
    </location>
</feature>
<keyword evidence="8" id="KW-1185">Reference proteome</keyword>
<dbReference type="GO" id="GO:0000785">
    <property type="term" value="C:chromatin"/>
    <property type="evidence" value="ECO:0007669"/>
    <property type="project" value="TreeGrafter"/>
</dbReference>
<evidence type="ECO:0000313" key="8">
    <source>
        <dbReference type="Proteomes" id="UP000192247"/>
    </source>
</evidence>
<dbReference type="AlphaFoldDB" id="A0A1V9XZ66"/>
<dbReference type="InterPro" id="IPR036855">
    <property type="entry name" value="Znf_CCCH_sf"/>
</dbReference>
<dbReference type="SMART" id="SM00356">
    <property type="entry name" value="ZnF_C3H1"/>
    <property type="match status" value="1"/>
</dbReference>
<feature type="compositionally biased region" description="Low complexity" evidence="5">
    <location>
        <begin position="386"/>
        <end position="399"/>
    </location>
</feature>
<accession>A0A1V9XZ66</accession>
<feature type="compositionally biased region" description="Basic and acidic residues" evidence="5">
    <location>
        <begin position="122"/>
        <end position="133"/>
    </location>
</feature>
<name>A0A1V9XZ66_9ACAR</name>
<feature type="compositionally biased region" description="Basic and acidic residues" evidence="5">
    <location>
        <begin position="286"/>
        <end position="300"/>
    </location>
</feature>
<reference evidence="7 8" key="1">
    <citation type="journal article" date="2017" name="Gigascience">
        <title>Draft genome of the honey bee ectoparasitic mite, Tropilaelaps mercedesae, is shaped by the parasitic life history.</title>
        <authorList>
            <person name="Dong X."/>
            <person name="Armstrong S.D."/>
            <person name="Xia D."/>
            <person name="Makepeace B.L."/>
            <person name="Darby A.C."/>
            <person name="Kadowaki T."/>
        </authorList>
    </citation>
    <scope>NUCLEOTIDE SEQUENCE [LARGE SCALE GENOMIC DNA]</scope>
    <source>
        <strain evidence="7">Wuxi-XJTLU</strain>
    </source>
</reference>